<dbReference type="Gene3D" id="2.120.10.80">
    <property type="entry name" value="Kelch-type beta propeller"/>
    <property type="match status" value="2"/>
</dbReference>
<keyword evidence="1" id="KW-0472">Membrane</keyword>
<sequence length="371" mass="41642">MGSFASSSRLPIEEDEDSPQLHLVYASFSAKTPSPDVTELNWIECYNPASNKWHRITSIPLAKNHDLKGYAMVIVGDFIYIIGGLCCRKQVREGHDYDDHVIIDDLQVHQHVLRYSILDDTWSTCSPLKQPRFDFACAVSGDKIYVAGGKSTTSGVRAVSSAEVYDPALDEWKLLPDMTTSRYKCVGVTWQDKFYAVGGFADLGATKPLGPFSMARSSAEVYDTLTNTWQFLPRMWELDVPPNQIVVVGGKLFSSGDCYKKWKGYIEKYDGDLNMWNVVDGSSLSSPTSMLDVTSPKRPLMEPLYLTIAPIGTCLYFFAGYRMIGETSKYMSEVHVFNTAGYGGDWMSFEPKMEDGEKVLSCHCCVYKRHE</sequence>
<evidence type="ECO:0000313" key="2">
    <source>
        <dbReference type="EMBL" id="KAF5805433.1"/>
    </source>
</evidence>
<dbReference type="SMART" id="SM00612">
    <property type="entry name" value="Kelch"/>
    <property type="match status" value="3"/>
</dbReference>
<dbReference type="PANTHER" id="PTHR47365">
    <property type="entry name" value="PLANT PROTEIN, PUTATIVE-RELATED"/>
    <property type="match status" value="1"/>
</dbReference>
<dbReference type="EMBL" id="MNCJ02000320">
    <property type="protein sequence ID" value="KAF5805433.1"/>
    <property type="molecule type" value="Genomic_DNA"/>
</dbReference>
<keyword evidence="1" id="KW-0812">Transmembrane</keyword>
<gene>
    <name evidence="3" type="ORF">HannXRQ_Chr05g0140521</name>
    <name evidence="2" type="ORF">HanXRQr2_Chr05g0209311</name>
</gene>
<dbReference type="OMA" id="LVMGMWQ"/>
<dbReference type="InterPro" id="IPR006652">
    <property type="entry name" value="Kelch_1"/>
</dbReference>
<reference evidence="2" key="3">
    <citation type="submission" date="2020-06" db="EMBL/GenBank/DDBJ databases">
        <title>Helianthus annuus Genome sequencing and assembly Release 2.</title>
        <authorList>
            <person name="Gouzy J."/>
            <person name="Langlade N."/>
            <person name="Munos S."/>
        </authorList>
    </citation>
    <scope>NUCLEOTIDE SEQUENCE</scope>
    <source>
        <tissue evidence="2">Leaves</tissue>
    </source>
</reference>
<feature type="transmembrane region" description="Helical" evidence="1">
    <location>
        <begin position="304"/>
        <end position="324"/>
    </location>
</feature>
<dbReference type="AlphaFoldDB" id="A0A251UR28"/>
<keyword evidence="4" id="KW-1185">Reference proteome</keyword>
<protein>
    <submittedName>
        <fullName evidence="2">Kelch-type beta propeller</fullName>
    </submittedName>
    <submittedName>
        <fullName evidence="3">Putative galactose oxidase, beta-propeller</fullName>
    </submittedName>
</protein>
<evidence type="ECO:0000256" key="1">
    <source>
        <dbReference type="SAM" id="Phobius"/>
    </source>
</evidence>
<dbReference type="SUPFAM" id="SSF117281">
    <property type="entry name" value="Kelch motif"/>
    <property type="match status" value="1"/>
</dbReference>
<organism evidence="3 4">
    <name type="scientific">Helianthus annuus</name>
    <name type="common">Common sunflower</name>
    <dbReference type="NCBI Taxonomy" id="4232"/>
    <lineage>
        <taxon>Eukaryota</taxon>
        <taxon>Viridiplantae</taxon>
        <taxon>Streptophyta</taxon>
        <taxon>Embryophyta</taxon>
        <taxon>Tracheophyta</taxon>
        <taxon>Spermatophyta</taxon>
        <taxon>Magnoliopsida</taxon>
        <taxon>eudicotyledons</taxon>
        <taxon>Gunneridae</taxon>
        <taxon>Pentapetalae</taxon>
        <taxon>asterids</taxon>
        <taxon>campanulids</taxon>
        <taxon>Asterales</taxon>
        <taxon>Asteraceae</taxon>
        <taxon>Asteroideae</taxon>
        <taxon>Heliantheae alliance</taxon>
        <taxon>Heliantheae</taxon>
        <taxon>Helianthus</taxon>
    </lineage>
</organism>
<keyword evidence="1" id="KW-1133">Transmembrane helix</keyword>
<dbReference type="Proteomes" id="UP000215914">
    <property type="component" value="Chromosome 5"/>
</dbReference>
<reference evidence="3" key="2">
    <citation type="submission" date="2017-02" db="EMBL/GenBank/DDBJ databases">
        <title>Sunflower complete genome.</title>
        <authorList>
            <person name="Langlade N."/>
            <person name="Munos S."/>
        </authorList>
    </citation>
    <scope>NUCLEOTIDE SEQUENCE [LARGE SCALE GENOMIC DNA]</scope>
    <source>
        <tissue evidence="3">Leaves</tissue>
    </source>
</reference>
<accession>A0A251UR28</accession>
<evidence type="ECO:0000313" key="3">
    <source>
        <dbReference type="EMBL" id="OTG24781.1"/>
    </source>
</evidence>
<dbReference type="InParanoid" id="A0A251UR28"/>
<dbReference type="EMBL" id="CM007894">
    <property type="protein sequence ID" value="OTG24781.1"/>
    <property type="molecule type" value="Genomic_DNA"/>
</dbReference>
<name>A0A251UR28_HELAN</name>
<dbReference type="Pfam" id="PF01344">
    <property type="entry name" value="Kelch_1"/>
    <property type="match status" value="3"/>
</dbReference>
<dbReference type="OrthoDB" id="45365at2759"/>
<proteinExistence type="predicted"/>
<dbReference type="PANTHER" id="PTHR47365:SF2">
    <property type="entry name" value="KELCH-LIKE PROTEIN 23"/>
    <property type="match status" value="1"/>
</dbReference>
<dbReference type="InterPro" id="IPR015915">
    <property type="entry name" value="Kelch-typ_b-propeller"/>
</dbReference>
<dbReference type="Gramene" id="mRNA:HanXRQr2_Chr05g0209311">
    <property type="protein sequence ID" value="mRNA:HanXRQr2_Chr05g0209311"/>
    <property type="gene ID" value="HanXRQr2_Chr05g0209311"/>
</dbReference>
<reference evidence="2 4" key="1">
    <citation type="journal article" date="2017" name="Nature">
        <title>The sunflower genome provides insights into oil metabolism, flowering and Asterid evolution.</title>
        <authorList>
            <person name="Badouin H."/>
            <person name="Gouzy J."/>
            <person name="Grassa C.J."/>
            <person name="Murat F."/>
            <person name="Staton S.E."/>
            <person name="Cottret L."/>
            <person name="Lelandais-Briere C."/>
            <person name="Owens G.L."/>
            <person name="Carrere S."/>
            <person name="Mayjonade B."/>
            <person name="Legrand L."/>
            <person name="Gill N."/>
            <person name="Kane N.C."/>
            <person name="Bowers J.E."/>
            <person name="Hubner S."/>
            <person name="Bellec A."/>
            <person name="Berard A."/>
            <person name="Berges H."/>
            <person name="Blanchet N."/>
            <person name="Boniface M.C."/>
            <person name="Brunel D."/>
            <person name="Catrice O."/>
            <person name="Chaidir N."/>
            <person name="Claudel C."/>
            <person name="Donnadieu C."/>
            <person name="Faraut T."/>
            <person name="Fievet G."/>
            <person name="Helmstetter N."/>
            <person name="King M."/>
            <person name="Knapp S.J."/>
            <person name="Lai Z."/>
            <person name="Le Paslier M.C."/>
            <person name="Lippi Y."/>
            <person name="Lorenzon L."/>
            <person name="Mandel J.R."/>
            <person name="Marage G."/>
            <person name="Marchand G."/>
            <person name="Marquand E."/>
            <person name="Bret-Mestries E."/>
            <person name="Morien E."/>
            <person name="Nambeesan S."/>
            <person name="Nguyen T."/>
            <person name="Pegot-Espagnet P."/>
            <person name="Pouilly N."/>
            <person name="Raftis F."/>
            <person name="Sallet E."/>
            <person name="Schiex T."/>
            <person name="Thomas J."/>
            <person name="Vandecasteele C."/>
            <person name="Vares D."/>
            <person name="Vear F."/>
            <person name="Vautrin S."/>
            <person name="Crespi M."/>
            <person name="Mangin B."/>
            <person name="Burke J.M."/>
            <person name="Salse J."/>
            <person name="Munos S."/>
            <person name="Vincourt P."/>
            <person name="Rieseberg L.H."/>
            <person name="Langlade N.B."/>
        </authorList>
    </citation>
    <scope>NUCLEOTIDE SEQUENCE [LARGE SCALE GENOMIC DNA]</scope>
    <source>
        <strain evidence="4">cv. SF193</strain>
        <tissue evidence="2">Leaves</tissue>
    </source>
</reference>
<evidence type="ECO:0000313" key="4">
    <source>
        <dbReference type="Proteomes" id="UP000215914"/>
    </source>
</evidence>
<dbReference type="STRING" id="4232.A0A251UR28"/>